<sequence>MWKLVSPQKDEPLLFRNLGAMTSNYFRASSKPCASQHCPLDTSWGITIDAQCVLKVLVVPQFTHVGPCHMVDPLSIGLSGHGSVRSEEERGASLSQSEQDEIQA</sequence>
<keyword evidence="3" id="KW-1185">Reference proteome</keyword>
<feature type="region of interest" description="Disordered" evidence="1">
    <location>
        <begin position="79"/>
        <end position="104"/>
    </location>
</feature>
<evidence type="ECO:0000313" key="2">
    <source>
        <dbReference type="EMBL" id="KIM67030.1"/>
    </source>
</evidence>
<accession>A0A0C3E2K0</accession>
<dbReference type="Proteomes" id="UP000053989">
    <property type="component" value="Unassembled WGS sequence"/>
</dbReference>
<evidence type="ECO:0000256" key="1">
    <source>
        <dbReference type="SAM" id="MobiDB-lite"/>
    </source>
</evidence>
<protein>
    <submittedName>
        <fullName evidence="2">Uncharacterized protein</fullName>
    </submittedName>
</protein>
<reference evidence="2 3" key="1">
    <citation type="submission" date="2014-04" db="EMBL/GenBank/DDBJ databases">
        <authorList>
            <consortium name="DOE Joint Genome Institute"/>
            <person name="Kuo A."/>
            <person name="Kohler A."/>
            <person name="Nagy L.G."/>
            <person name="Floudas D."/>
            <person name="Copeland A."/>
            <person name="Barry K.W."/>
            <person name="Cichocki N."/>
            <person name="Veneault-Fourrey C."/>
            <person name="LaButti K."/>
            <person name="Lindquist E.A."/>
            <person name="Lipzen A."/>
            <person name="Lundell T."/>
            <person name="Morin E."/>
            <person name="Murat C."/>
            <person name="Sun H."/>
            <person name="Tunlid A."/>
            <person name="Henrissat B."/>
            <person name="Grigoriev I.V."/>
            <person name="Hibbett D.S."/>
            <person name="Martin F."/>
            <person name="Nordberg H.P."/>
            <person name="Cantor M.N."/>
            <person name="Hua S.X."/>
        </authorList>
    </citation>
    <scope>NUCLEOTIDE SEQUENCE [LARGE SCALE GENOMIC DNA]</scope>
    <source>
        <strain evidence="2 3">Foug A</strain>
    </source>
</reference>
<dbReference type="AlphaFoldDB" id="A0A0C3E2K0"/>
<evidence type="ECO:0000313" key="3">
    <source>
        <dbReference type="Proteomes" id="UP000053989"/>
    </source>
</evidence>
<reference evidence="3" key="2">
    <citation type="submission" date="2015-01" db="EMBL/GenBank/DDBJ databases">
        <title>Evolutionary Origins and Diversification of the Mycorrhizal Mutualists.</title>
        <authorList>
            <consortium name="DOE Joint Genome Institute"/>
            <consortium name="Mycorrhizal Genomics Consortium"/>
            <person name="Kohler A."/>
            <person name="Kuo A."/>
            <person name="Nagy L.G."/>
            <person name="Floudas D."/>
            <person name="Copeland A."/>
            <person name="Barry K.W."/>
            <person name="Cichocki N."/>
            <person name="Veneault-Fourrey C."/>
            <person name="LaButti K."/>
            <person name="Lindquist E.A."/>
            <person name="Lipzen A."/>
            <person name="Lundell T."/>
            <person name="Morin E."/>
            <person name="Murat C."/>
            <person name="Riley R."/>
            <person name="Ohm R."/>
            <person name="Sun H."/>
            <person name="Tunlid A."/>
            <person name="Henrissat B."/>
            <person name="Grigoriev I.V."/>
            <person name="Hibbett D.S."/>
            <person name="Martin F."/>
        </authorList>
    </citation>
    <scope>NUCLEOTIDE SEQUENCE [LARGE SCALE GENOMIC DNA]</scope>
    <source>
        <strain evidence="3">Foug A</strain>
    </source>
</reference>
<dbReference type="InParanoid" id="A0A0C3E2K0"/>
<organism evidence="2 3">
    <name type="scientific">Scleroderma citrinum Foug A</name>
    <dbReference type="NCBI Taxonomy" id="1036808"/>
    <lineage>
        <taxon>Eukaryota</taxon>
        <taxon>Fungi</taxon>
        <taxon>Dikarya</taxon>
        <taxon>Basidiomycota</taxon>
        <taxon>Agaricomycotina</taxon>
        <taxon>Agaricomycetes</taxon>
        <taxon>Agaricomycetidae</taxon>
        <taxon>Boletales</taxon>
        <taxon>Sclerodermatineae</taxon>
        <taxon>Sclerodermataceae</taxon>
        <taxon>Scleroderma</taxon>
    </lineage>
</organism>
<dbReference type="HOGENOM" id="CLU_2251637_0_0_1"/>
<gene>
    <name evidence="2" type="ORF">SCLCIDRAFT_1210489</name>
</gene>
<proteinExistence type="predicted"/>
<dbReference type="EMBL" id="KN822014">
    <property type="protein sequence ID" value="KIM67030.1"/>
    <property type="molecule type" value="Genomic_DNA"/>
</dbReference>
<name>A0A0C3E2K0_9AGAM</name>